<dbReference type="Pfam" id="PF04733">
    <property type="entry name" value="Coatomer_E"/>
    <property type="match status" value="1"/>
</dbReference>
<evidence type="ECO:0000256" key="7">
    <source>
        <dbReference type="ARBA" id="ARBA00022927"/>
    </source>
</evidence>
<evidence type="ECO:0000256" key="4">
    <source>
        <dbReference type="ARBA" id="ARBA00022448"/>
    </source>
</evidence>
<evidence type="ECO:0000313" key="12">
    <source>
        <dbReference type="Proteomes" id="UP000054560"/>
    </source>
</evidence>
<evidence type="ECO:0000256" key="6">
    <source>
        <dbReference type="ARBA" id="ARBA00022892"/>
    </source>
</evidence>
<keyword evidence="8" id="KW-0333">Golgi apparatus</keyword>
<evidence type="ECO:0000256" key="1">
    <source>
        <dbReference type="ARBA" id="ARBA00004255"/>
    </source>
</evidence>
<dbReference type="Proteomes" id="UP000054560">
    <property type="component" value="Unassembled WGS sequence"/>
</dbReference>
<dbReference type="eggNOG" id="KOG3081">
    <property type="taxonomic scope" value="Eukaryota"/>
</dbReference>
<comment type="subcellular location">
    <subcellularLocation>
        <location evidence="2">Cytoplasmic vesicle</location>
        <location evidence="2">COPI-coated vesicle membrane</location>
        <topology evidence="2">Peripheral membrane protein</topology>
        <orientation evidence="2">Cytoplasmic side</orientation>
    </subcellularLocation>
    <subcellularLocation>
        <location evidence="1">Golgi apparatus membrane</location>
        <topology evidence="1">Peripheral membrane protein</topology>
        <orientation evidence="1">Cytoplasmic side</orientation>
    </subcellularLocation>
</comment>
<keyword evidence="4" id="KW-0813">Transport</keyword>
<keyword evidence="6" id="KW-0931">ER-Golgi transport</keyword>
<accession>A0A0L0FN10</accession>
<keyword evidence="9" id="KW-0472">Membrane</keyword>
<dbReference type="EMBL" id="KQ242549">
    <property type="protein sequence ID" value="KNC78147.1"/>
    <property type="molecule type" value="Genomic_DNA"/>
</dbReference>
<name>A0A0L0FN10_9EUKA</name>
<dbReference type="GO" id="GO:0006888">
    <property type="term" value="P:endoplasmic reticulum to Golgi vesicle-mediated transport"/>
    <property type="evidence" value="ECO:0007669"/>
    <property type="project" value="TreeGrafter"/>
</dbReference>
<keyword evidence="7" id="KW-0653">Protein transport</keyword>
<reference evidence="11 12" key="1">
    <citation type="submission" date="2011-02" db="EMBL/GenBank/DDBJ databases">
        <title>The Genome Sequence of Sphaeroforma arctica JP610.</title>
        <authorList>
            <consortium name="The Broad Institute Genome Sequencing Platform"/>
            <person name="Russ C."/>
            <person name="Cuomo C."/>
            <person name="Young S.K."/>
            <person name="Zeng Q."/>
            <person name="Gargeya S."/>
            <person name="Alvarado L."/>
            <person name="Berlin A."/>
            <person name="Chapman S.B."/>
            <person name="Chen Z."/>
            <person name="Freedman E."/>
            <person name="Gellesch M."/>
            <person name="Goldberg J."/>
            <person name="Griggs A."/>
            <person name="Gujja S."/>
            <person name="Heilman E."/>
            <person name="Heiman D."/>
            <person name="Howarth C."/>
            <person name="Mehta T."/>
            <person name="Neiman D."/>
            <person name="Pearson M."/>
            <person name="Roberts A."/>
            <person name="Saif S."/>
            <person name="Shea T."/>
            <person name="Shenoy N."/>
            <person name="Sisk P."/>
            <person name="Stolte C."/>
            <person name="Sykes S."/>
            <person name="White J."/>
            <person name="Yandava C."/>
            <person name="Burger G."/>
            <person name="Gray M.W."/>
            <person name="Holland P.W.H."/>
            <person name="King N."/>
            <person name="Lang F.B.F."/>
            <person name="Roger A.J."/>
            <person name="Ruiz-Trillo I."/>
            <person name="Haas B."/>
            <person name="Nusbaum C."/>
            <person name="Birren B."/>
        </authorList>
    </citation>
    <scope>NUCLEOTIDE SEQUENCE [LARGE SCALE GENOMIC DNA]</scope>
    <source>
        <strain evidence="11 12">JP610</strain>
    </source>
</reference>
<evidence type="ECO:0000256" key="3">
    <source>
        <dbReference type="ARBA" id="ARBA00008827"/>
    </source>
</evidence>
<evidence type="ECO:0000256" key="8">
    <source>
        <dbReference type="ARBA" id="ARBA00023034"/>
    </source>
</evidence>
<dbReference type="OrthoDB" id="310217at2759"/>
<proteinExistence type="inferred from homology"/>
<dbReference type="AlphaFoldDB" id="A0A0L0FN10"/>
<gene>
    <name evidence="11" type="ORF">SARC_09409</name>
</gene>
<dbReference type="Gene3D" id="1.25.40.10">
    <property type="entry name" value="Tetratricopeptide repeat domain"/>
    <property type="match status" value="1"/>
</dbReference>
<dbReference type="GO" id="GO:0030126">
    <property type="term" value="C:COPI vesicle coat"/>
    <property type="evidence" value="ECO:0007669"/>
    <property type="project" value="TreeGrafter"/>
</dbReference>
<sequence>MMYAEMGNLETAMEIAARGGTLECTALLVQLLLQYDRVDLANKYLQQMSQIDDDSSLTQVATAWVNLAVGGDKYQDAFYIYNELAAKYSPSIMLLTGQAACLIHQHKYGEAEDLLQDALNKDSNNAEVLVCMITVAQQTEKSDEVSSRYISQLQDSAPSHPFVKYHAAKGEQFDRVSAQYSVSA</sequence>
<protein>
    <recommendedName>
        <fullName evidence="13">Coatomer subunit epsilon</fullName>
    </recommendedName>
</protein>
<dbReference type="InterPro" id="IPR006822">
    <property type="entry name" value="Coatomer_esu"/>
</dbReference>
<evidence type="ECO:0008006" key="13">
    <source>
        <dbReference type="Google" id="ProtNLM"/>
    </source>
</evidence>
<dbReference type="SUPFAM" id="SSF48452">
    <property type="entry name" value="TPR-like"/>
    <property type="match status" value="1"/>
</dbReference>
<dbReference type="GO" id="GO:0006890">
    <property type="term" value="P:retrograde vesicle-mediated transport, Golgi to endoplasmic reticulum"/>
    <property type="evidence" value="ECO:0007669"/>
    <property type="project" value="InterPro"/>
</dbReference>
<dbReference type="GO" id="GO:0000139">
    <property type="term" value="C:Golgi membrane"/>
    <property type="evidence" value="ECO:0007669"/>
    <property type="project" value="UniProtKB-SubCell"/>
</dbReference>
<evidence type="ECO:0000256" key="5">
    <source>
        <dbReference type="ARBA" id="ARBA00022490"/>
    </source>
</evidence>
<evidence type="ECO:0000256" key="9">
    <source>
        <dbReference type="ARBA" id="ARBA00023136"/>
    </source>
</evidence>
<organism evidence="11 12">
    <name type="scientific">Sphaeroforma arctica JP610</name>
    <dbReference type="NCBI Taxonomy" id="667725"/>
    <lineage>
        <taxon>Eukaryota</taxon>
        <taxon>Ichthyosporea</taxon>
        <taxon>Ichthyophonida</taxon>
        <taxon>Sphaeroforma</taxon>
    </lineage>
</organism>
<dbReference type="GO" id="GO:0005198">
    <property type="term" value="F:structural molecule activity"/>
    <property type="evidence" value="ECO:0007669"/>
    <property type="project" value="InterPro"/>
</dbReference>
<keyword evidence="5" id="KW-0963">Cytoplasm</keyword>
<comment type="similarity">
    <text evidence="3">Belongs to the COPE family.</text>
</comment>
<dbReference type="RefSeq" id="XP_014152049.1">
    <property type="nucleotide sequence ID" value="XM_014296574.1"/>
</dbReference>
<dbReference type="GO" id="GO:0006891">
    <property type="term" value="P:intra-Golgi vesicle-mediated transport"/>
    <property type="evidence" value="ECO:0007669"/>
    <property type="project" value="TreeGrafter"/>
</dbReference>
<keyword evidence="10" id="KW-0968">Cytoplasmic vesicle</keyword>
<keyword evidence="12" id="KW-1185">Reference proteome</keyword>
<evidence type="ECO:0000313" key="11">
    <source>
        <dbReference type="EMBL" id="KNC78147.1"/>
    </source>
</evidence>
<dbReference type="PANTHER" id="PTHR10805:SF0">
    <property type="entry name" value="COATOMER SUBUNIT EPSILON"/>
    <property type="match status" value="1"/>
</dbReference>
<evidence type="ECO:0000256" key="10">
    <source>
        <dbReference type="ARBA" id="ARBA00023329"/>
    </source>
</evidence>
<dbReference type="GeneID" id="25909913"/>
<dbReference type="GO" id="GO:0015031">
    <property type="term" value="P:protein transport"/>
    <property type="evidence" value="ECO:0007669"/>
    <property type="project" value="UniProtKB-KW"/>
</dbReference>
<dbReference type="InterPro" id="IPR011990">
    <property type="entry name" value="TPR-like_helical_dom_sf"/>
</dbReference>
<dbReference type="STRING" id="667725.A0A0L0FN10"/>
<dbReference type="PANTHER" id="PTHR10805">
    <property type="entry name" value="COATOMER SUBUNIT EPSILON"/>
    <property type="match status" value="1"/>
</dbReference>
<evidence type="ECO:0000256" key="2">
    <source>
        <dbReference type="ARBA" id="ARBA00004347"/>
    </source>
</evidence>